<dbReference type="InterPro" id="IPR036770">
    <property type="entry name" value="Ankyrin_rpt-contain_sf"/>
</dbReference>
<gene>
    <name evidence="3" type="ORF">Tsubulata_032431</name>
</gene>
<dbReference type="InterPro" id="IPR002110">
    <property type="entry name" value="Ankyrin_rpt"/>
</dbReference>
<reference evidence="3" key="2">
    <citation type="journal article" date="2023" name="Plants (Basel)">
        <title>Annotation of the Turnera subulata (Passifloraceae) Draft Genome Reveals the S-Locus Evolved after the Divergence of Turneroideae from Passifloroideae in a Stepwise Manner.</title>
        <authorList>
            <person name="Henning P.M."/>
            <person name="Roalson E.H."/>
            <person name="Mir W."/>
            <person name="McCubbin A.G."/>
            <person name="Shore J.S."/>
        </authorList>
    </citation>
    <scope>NUCLEOTIDE SEQUENCE</scope>
    <source>
        <strain evidence="3">F60SS</strain>
    </source>
</reference>
<dbReference type="AlphaFoldDB" id="A0A9Q0J070"/>
<reference evidence="3" key="1">
    <citation type="submission" date="2022-02" db="EMBL/GenBank/DDBJ databases">
        <authorList>
            <person name="Henning P.M."/>
            <person name="McCubbin A.G."/>
            <person name="Shore J.S."/>
        </authorList>
    </citation>
    <scope>NUCLEOTIDE SEQUENCE</scope>
    <source>
        <strain evidence="3">F60SS</strain>
        <tissue evidence="3">Leaves</tissue>
    </source>
</reference>
<dbReference type="Proteomes" id="UP001141552">
    <property type="component" value="Unassembled WGS sequence"/>
</dbReference>
<feature type="transmembrane region" description="Helical" evidence="1">
    <location>
        <begin position="523"/>
        <end position="550"/>
    </location>
</feature>
<proteinExistence type="predicted"/>
<dbReference type="GO" id="GO:0016020">
    <property type="term" value="C:membrane"/>
    <property type="evidence" value="ECO:0007669"/>
    <property type="project" value="TreeGrafter"/>
</dbReference>
<dbReference type="PANTHER" id="PTHR24177:SF329">
    <property type="entry name" value="ANKYRIN REPEAT PROTEIN"/>
    <property type="match status" value="1"/>
</dbReference>
<accession>A0A9Q0J070</accession>
<evidence type="ECO:0000313" key="4">
    <source>
        <dbReference type="Proteomes" id="UP001141552"/>
    </source>
</evidence>
<organism evidence="3 4">
    <name type="scientific">Turnera subulata</name>
    <dbReference type="NCBI Taxonomy" id="218843"/>
    <lineage>
        <taxon>Eukaryota</taxon>
        <taxon>Viridiplantae</taxon>
        <taxon>Streptophyta</taxon>
        <taxon>Embryophyta</taxon>
        <taxon>Tracheophyta</taxon>
        <taxon>Spermatophyta</taxon>
        <taxon>Magnoliopsida</taxon>
        <taxon>eudicotyledons</taxon>
        <taxon>Gunneridae</taxon>
        <taxon>Pentapetalae</taxon>
        <taxon>rosids</taxon>
        <taxon>fabids</taxon>
        <taxon>Malpighiales</taxon>
        <taxon>Passifloraceae</taxon>
        <taxon>Turnera</taxon>
    </lineage>
</organism>
<dbReference type="Pfam" id="PF13962">
    <property type="entry name" value="PGG"/>
    <property type="match status" value="1"/>
</dbReference>
<sequence>MNYQQWSMEMRAYLINEGAWHRIIEMVNRNVDNGQFMMDHKTWRVKNGRALRAIQEACAPNVPTQIAGVVSAKIAWEILAKLDQFRQRGIPPTDPRYSNPFLVVKSGSYMSETTNPPTLKYQPDLGTSVLSYEIKGDFEVLVSAIKRGDWNAVEFFIERDRTILTTIISSDGNTPIHEAIIAGQIYITDKLVQLMSPRQLEIQSSIGHTPLHDIVVHAEKRMIPEKLLELVQIQNVMGLLPVALASASAREDITLDLYYHTPVELLYPESGSSGFRLLEYCIIDGMFDEGVQKRWLIYRKKVNHFFAMECIKCICKEIRTTNLSEFSENTVWLTLVAAVENGIEEIVMEILQAAPHALPTMPTMDNNGRSLVMLAIMFRQPKIFKYFLQEARRYNEDITDYLGNNVLHCAGMPPPQQLFTRISGAALQMQRELQWFEAVKSITRPRLLEHPNKDGDTPRQAFTKNHKELKADGEKWMKETASSCTVVGALTMTIMFAAAFTIPGGNFQDSESIGLPIFGRKKAFITFIVSDAISLFSSSTSVLMFLGVLTSRYGEDDFLKSLPQKLMVGPCALFVSIAAMMIAFCATIAIMFYGRLSVIFPVCFLASIPVSLFMKLQFPLLVEIFNSTYVEYSI</sequence>
<dbReference type="InterPro" id="IPR026961">
    <property type="entry name" value="PGG_dom"/>
</dbReference>
<feature type="transmembrane region" description="Helical" evidence="1">
    <location>
        <begin position="598"/>
        <end position="616"/>
    </location>
</feature>
<protein>
    <recommendedName>
        <fullName evidence="2">PGG domain-containing protein</fullName>
    </recommendedName>
</protein>
<keyword evidence="1" id="KW-1133">Transmembrane helix</keyword>
<dbReference type="OrthoDB" id="1652385at2759"/>
<dbReference type="SMART" id="SM00248">
    <property type="entry name" value="ANK"/>
    <property type="match status" value="3"/>
</dbReference>
<evidence type="ECO:0000313" key="3">
    <source>
        <dbReference type="EMBL" id="KAJ4823409.1"/>
    </source>
</evidence>
<feature type="transmembrane region" description="Helical" evidence="1">
    <location>
        <begin position="484"/>
        <end position="503"/>
    </location>
</feature>
<name>A0A9Q0J070_9ROSI</name>
<evidence type="ECO:0000259" key="2">
    <source>
        <dbReference type="Pfam" id="PF13962"/>
    </source>
</evidence>
<dbReference type="PANTHER" id="PTHR24177">
    <property type="entry name" value="CASKIN"/>
    <property type="match status" value="1"/>
</dbReference>
<keyword evidence="1" id="KW-0812">Transmembrane</keyword>
<evidence type="ECO:0000256" key="1">
    <source>
        <dbReference type="SAM" id="Phobius"/>
    </source>
</evidence>
<feature type="transmembrane region" description="Helical" evidence="1">
    <location>
        <begin position="571"/>
        <end position="592"/>
    </location>
</feature>
<feature type="domain" description="PGG" evidence="2">
    <location>
        <begin position="474"/>
        <end position="590"/>
    </location>
</feature>
<dbReference type="SUPFAM" id="SSF48403">
    <property type="entry name" value="Ankyrin repeat"/>
    <property type="match status" value="1"/>
</dbReference>
<dbReference type="Gene3D" id="1.25.40.20">
    <property type="entry name" value="Ankyrin repeat-containing domain"/>
    <property type="match status" value="2"/>
</dbReference>
<keyword evidence="1" id="KW-0472">Membrane</keyword>
<dbReference type="EMBL" id="JAKUCV010007462">
    <property type="protein sequence ID" value="KAJ4823409.1"/>
    <property type="molecule type" value="Genomic_DNA"/>
</dbReference>
<keyword evidence="4" id="KW-1185">Reference proteome</keyword>
<comment type="caution">
    <text evidence="3">The sequence shown here is derived from an EMBL/GenBank/DDBJ whole genome shotgun (WGS) entry which is preliminary data.</text>
</comment>